<dbReference type="AlphaFoldDB" id="B9TCE0"/>
<gene>
    <name evidence="2" type="ORF">RCOM_0061540</name>
</gene>
<keyword evidence="3" id="KW-1185">Reference proteome</keyword>
<accession>B9TCE0</accession>
<organism evidence="2 3">
    <name type="scientific">Ricinus communis</name>
    <name type="common">Castor bean</name>
    <dbReference type="NCBI Taxonomy" id="3988"/>
    <lineage>
        <taxon>Eukaryota</taxon>
        <taxon>Viridiplantae</taxon>
        <taxon>Streptophyta</taxon>
        <taxon>Embryophyta</taxon>
        <taxon>Tracheophyta</taxon>
        <taxon>Spermatophyta</taxon>
        <taxon>Magnoliopsida</taxon>
        <taxon>eudicotyledons</taxon>
        <taxon>Gunneridae</taxon>
        <taxon>Pentapetalae</taxon>
        <taxon>rosids</taxon>
        <taxon>fabids</taxon>
        <taxon>Malpighiales</taxon>
        <taxon>Euphorbiaceae</taxon>
        <taxon>Acalyphoideae</taxon>
        <taxon>Acalypheae</taxon>
        <taxon>Ricinus</taxon>
    </lineage>
</organism>
<protein>
    <submittedName>
        <fullName evidence="2">Uncharacterized protein</fullName>
    </submittedName>
</protein>
<proteinExistence type="predicted"/>
<name>B9TCE0_RICCO</name>
<keyword evidence="1" id="KW-0472">Membrane</keyword>
<keyword evidence="1" id="KW-0812">Transmembrane</keyword>
<sequence>MTDRLKNADFVLIGNGAAVFGGGLVGDGHLIGRWSDASVELSGVAPALNGVVNRRATVRQIATEVLSFAGKGCRWSKTRRAAYFRFMLKCDIAFQRRAVAMTHVPAVVGGIILVFVLLQLFFGKAEDES</sequence>
<evidence type="ECO:0000256" key="1">
    <source>
        <dbReference type="SAM" id="Phobius"/>
    </source>
</evidence>
<dbReference type="EMBL" id="EQ977197">
    <property type="protein sequence ID" value="EEF26474.1"/>
    <property type="molecule type" value="Genomic_DNA"/>
</dbReference>
<dbReference type="InParanoid" id="B9TCE0"/>
<keyword evidence="1" id="KW-1133">Transmembrane helix</keyword>
<reference evidence="3" key="1">
    <citation type="journal article" date="2010" name="Nat. Biotechnol.">
        <title>Draft genome sequence of the oilseed species Ricinus communis.</title>
        <authorList>
            <person name="Chan A.P."/>
            <person name="Crabtree J."/>
            <person name="Zhao Q."/>
            <person name="Lorenzi H."/>
            <person name="Orvis J."/>
            <person name="Puiu D."/>
            <person name="Melake-Berhan A."/>
            <person name="Jones K.M."/>
            <person name="Redman J."/>
            <person name="Chen G."/>
            <person name="Cahoon E.B."/>
            <person name="Gedil M."/>
            <person name="Stanke M."/>
            <person name="Haas B.J."/>
            <person name="Wortman J.R."/>
            <person name="Fraser-Liggett C.M."/>
            <person name="Ravel J."/>
            <person name="Rabinowicz P.D."/>
        </authorList>
    </citation>
    <scope>NUCLEOTIDE SEQUENCE [LARGE SCALE GENOMIC DNA]</scope>
    <source>
        <strain evidence="3">cv. Hale</strain>
    </source>
</reference>
<evidence type="ECO:0000313" key="3">
    <source>
        <dbReference type="Proteomes" id="UP000008311"/>
    </source>
</evidence>
<evidence type="ECO:0000313" key="2">
    <source>
        <dbReference type="EMBL" id="EEF26474.1"/>
    </source>
</evidence>
<dbReference type="Proteomes" id="UP000008311">
    <property type="component" value="Unassembled WGS sequence"/>
</dbReference>
<feature type="transmembrane region" description="Helical" evidence="1">
    <location>
        <begin position="104"/>
        <end position="122"/>
    </location>
</feature>